<dbReference type="GO" id="GO:0005576">
    <property type="term" value="C:extracellular region"/>
    <property type="evidence" value="ECO:0007669"/>
    <property type="project" value="TreeGrafter"/>
</dbReference>
<feature type="domain" description="L,D-TPase catalytic" evidence="13">
    <location>
        <begin position="144"/>
        <end position="300"/>
    </location>
</feature>
<dbReference type="GO" id="GO:0071555">
    <property type="term" value="P:cell wall organization"/>
    <property type="evidence" value="ECO:0007669"/>
    <property type="project" value="UniProtKB-UniRule"/>
</dbReference>
<dbReference type="GO" id="GO:0071972">
    <property type="term" value="F:peptidoglycan L,D-transpeptidase activity"/>
    <property type="evidence" value="ECO:0007669"/>
    <property type="project" value="TreeGrafter"/>
</dbReference>
<dbReference type="GO" id="GO:0008360">
    <property type="term" value="P:regulation of cell shape"/>
    <property type="evidence" value="ECO:0007669"/>
    <property type="project" value="UniProtKB-UniRule"/>
</dbReference>
<feature type="chain" id="PRO_5041697641" evidence="11">
    <location>
        <begin position="24"/>
        <end position="301"/>
    </location>
</feature>
<dbReference type="CDD" id="cd16913">
    <property type="entry name" value="YkuD_like"/>
    <property type="match status" value="1"/>
</dbReference>
<evidence type="ECO:0000313" key="14">
    <source>
        <dbReference type="EMBL" id="WGZ91391.1"/>
    </source>
</evidence>
<gene>
    <name evidence="14" type="ORF">QJT80_02705</name>
</gene>
<feature type="signal peptide" evidence="11">
    <location>
        <begin position="1"/>
        <end position="23"/>
    </location>
</feature>
<dbReference type="InterPro" id="IPR050979">
    <property type="entry name" value="LD-transpeptidase"/>
</dbReference>
<feature type="domain" description="SH3b" evidence="12">
    <location>
        <begin position="24"/>
        <end position="97"/>
    </location>
</feature>
<keyword evidence="6 9" id="KW-0133">Cell shape</keyword>
<keyword evidence="4" id="KW-0808">Transferase</keyword>
<dbReference type="SUPFAM" id="SSF141523">
    <property type="entry name" value="L,D-transpeptidase catalytic domain-like"/>
    <property type="match status" value="1"/>
</dbReference>
<comment type="similarity">
    <text evidence="2">Belongs to the YkuD family.</text>
</comment>
<evidence type="ECO:0000256" key="8">
    <source>
        <dbReference type="ARBA" id="ARBA00023316"/>
    </source>
</evidence>
<feature type="active site" description="Proton donor/acceptor" evidence="9">
    <location>
        <position position="260"/>
    </location>
</feature>
<dbReference type="GO" id="GO:0018104">
    <property type="term" value="P:peptidoglycan-protein cross-linking"/>
    <property type="evidence" value="ECO:0007669"/>
    <property type="project" value="TreeGrafter"/>
</dbReference>
<evidence type="ECO:0000256" key="9">
    <source>
        <dbReference type="PROSITE-ProRule" id="PRU01373"/>
    </source>
</evidence>
<protein>
    <submittedName>
        <fullName evidence="14">L,D-transpeptidase family protein</fullName>
    </submittedName>
</protein>
<evidence type="ECO:0000259" key="12">
    <source>
        <dbReference type="PROSITE" id="PS51781"/>
    </source>
</evidence>
<sequence>MKKIIATTFCAILSLGSITNALAGDLYEVNVSTTLMVRAKPDSNASSLGTLKRGAEVEVNQLVGNNQTIGGVKGRWAEIDYKQQTGYVFTGFLKPINTNTNAATDNDATSSTTKPANTATPGKAKHANLLAELAEKYPSYYANGVFVVDDSEQRMYWYKNDKLVQKFTISTAANGLGNKPESNTTPAGAHRISTKIGKNAARGAVFDKLQNTGEIAKIYTKPNYSATALVLSRILRLDGLEPGKNKGGSVDTFNRAIYFHGTNKEGNLGKRASHGCIRMKNDEVIELFGQVSVDTLVYIQP</sequence>
<evidence type="ECO:0000256" key="7">
    <source>
        <dbReference type="ARBA" id="ARBA00022984"/>
    </source>
</evidence>
<reference evidence="14" key="2">
    <citation type="submission" date="2023-04" db="EMBL/GenBank/DDBJ databases">
        <authorList>
            <person name="Beletskiy A.V."/>
            <person name="Mardanov A.V."/>
            <person name="Ravin N.V."/>
        </authorList>
    </citation>
    <scope>NUCLEOTIDE SEQUENCE</scope>
    <source>
        <strain evidence="14">GKL-01</strain>
    </source>
</reference>
<dbReference type="GO" id="GO:0016757">
    <property type="term" value="F:glycosyltransferase activity"/>
    <property type="evidence" value="ECO:0007669"/>
    <property type="project" value="UniProtKB-KW"/>
</dbReference>
<name>A0AA95HAZ8_9GAMM</name>
<dbReference type="InterPro" id="IPR038063">
    <property type="entry name" value="Transpep_catalytic_dom"/>
</dbReference>
<dbReference type="PROSITE" id="PS51781">
    <property type="entry name" value="SH3B"/>
    <property type="match status" value="1"/>
</dbReference>
<dbReference type="PANTHER" id="PTHR30582:SF24">
    <property type="entry name" value="L,D-TRANSPEPTIDASE ERFK_SRFK-RELATED"/>
    <property type="match status" value="1"/>
</dbReference>
<evidence type="ECO:0000259" key="13">
    <source>
        <dbReference type="PROSITE" id="PS52029"/>
    </source>
</evidence>
<evidence type="ECO:0000256" key="6">
    <source>
        <dbReference type="ARBA" id="ARBA00022960"/>
    </source>
</evidence>
<accession>A0AA95HAZ8</accession>
<feature type="region of interest" description="Disordered" evidence="10">
    <location>
        <begin position="101"/>
        <end position="123"/>
    </location>
</feature>
<proteinExistence type="inferred from homology"/>
<keyword evidence="3" id="KW-0328">Glycosyltransferase</keyword>
<dbReference type="Pfam" id="PF08239">
    <property type="entry name" value="SH3_3"/>
    <property type="match status" value="1"/>
</dbReference>
<dbReference type="Proteomes" id="UP001300672">
    <property type="component" value="Chromosome"/>
</dbReference>
<evidence type="ECO:0000256" key="11">
    <source>
        <dbReference type="SAM" id="SignalP"/>
    </source>
</evidence>
<dbReference type="SMART" id="SM00287">
    <property type="entry name" value="SH3b"/>
    <property type="match status" value="1"/>
</dbReference>
<evidence type="ECO:0000256" key="1">
    <source>
        <dbReference type="ARBA" id="ARBA00004752"/>
    </source>
</evidence>
<dbReference type="InterPro" id="IPR003646">
    <property type="entry name" value="SH3-like_bac-type"/>
</dbReference>
<dbReference type="EMBL" id="CP124755">
    <property type="protein sequence ID" value="WGZ91391.1"/>
    <property type="molecule type" value="Genomic_DNA"/>
</dbReference>
<dbReference type="AlphaFoldDB" id="A0AA95HAZ8"/>
<evidence type="ECO:0000256" key="2">
    <source>
        <dbReference type="ARBA" id="ARBA00005992"/>
    </source>
</evidence>
<dbReference type="Gene3D" id="2.30.30.40">
    <property type="entry name" value="SH3 Domains"/>
    <property type="match status" value="1"/>
</dbReference>
<feature type="active site" description="Nucleophile" evidence="9">
    <location>
        <position position="276"/>
    </location>
</feature>
<evidence type="ECO:0000256" key="4">
    <source>
        <dbReference type="ARBA" id="ARBA00022679"/>
    </source>
</evidence>
<comment type="pathway">
    <text evidence="1 9">Cell wall biogenesis; peptidoglycan biosynthesis.</text>
</comment>
<reference evidence="14" key="1">
    <citation type="journal article" date="2023" name="Int. J. Mol. Sci.">
        <title>Metagenomics Revealed a New Genus 'Candidatus Thiocaldithrix dubininis' gen. nov., sp. nov. and a New Species 'Candidatus Thiothrix putei' sp. nov. in the Family Thiotrichaceae, Some Members of Which Have Traits of Both Na+- and H+-Motive Energetics.</title>
        <authorList>
            <person name="Ravin N.V."/>
            <person name="Muntyan M.S."/>
            <person name="Smolyakov D.D."/>
            <person name="Rudenko T.S."/>
            <person name="Beletsky A.V."/>
            <person name="Mardanov A.V."/>
            <person name="Grabovich M.Y."/>
        </authorList>
    </citation>
    <scope>NUCLEOTIDE SEQUENCE</scope>
    <source>
        <strain evidence="14">GKL-01</strain>
    </source>
</reference>
<keyword evidence="8 9" id="KW-0961">Cell wall biogenesis/degradation</keyword>
<dbReference type="Gene3D" id="2.40.440.10">
    <property type="entry name" value="L,D-transpeptidase catalytic domain-like"/>
    <property type="match status" value="1"/>
</dbReference>
<evidence type="ECO:0000256" key="10">
    <source>
        <dbReference type="SAM" id="MobiDB-lite"/>
    </source>
</evidence>
<evidence type="ECO:0000256" key="5">
    <source>
        <dbReference type="ARBA" id="ARBA00022801"/>
    </source>
</evidence>
<dbReference type="PROSITE" id="PS52029">
    <property type="entry name" value="LD_TPASE"/>
    <property type="match status" value="1"/>
</dbReference>
<organism evidence="14">
    <name type="scientific">Candidatus Thiocaldithrix dubininis</name>
    <dbReference type="NCBI Taxonomy" id="3080823"/>
    <lineage>
        <taxon>Bacteria</taxon>
        <taxon>Pseudomonadati</taxon>
        <taxon>Pseudomonadota</taxon>
        <taxon>Gammaproteobacteria</taxon>
        <taxon>Thiotrichales</taxon>
        <taxon>Thiotrichaceae</taxon>
        <taxon>Candidatus Thiocaldithrix</taxon>
    </lineage>
</organism>
<dbReference type="KEGG" id="tdu:QJT80_02705"/>
<keyword evidence="5" id="KW-0378">Hydrolase</keyword>
<evidence type="ECO:0000256" key="3">
    <source>
        <dbReference type="ARBA" id="ARBA00022676"/>
    </source>
</evidence>
<keyword evidence="11" id="KW-0732">Signal</keyword>
<dbReference type="Pfam" id="PF03734">
    <property type="entry name" value="YkuD"/>
    <property type="match status" value="1"/>
</dbReference>
<keyword evidence="7 9" id="KW-0573">Peptidoglycan synthesis</keyword>
<dbReference type="InterPro" id="IPR005490">
    <property type="entry name" value="LD_TPept_cat_dom"/>
</dbReference>
<feature type="compositionally biased region" description="Low complexity" evidence="10">
    <location>
        <begin position="101"/>
        <end position="113"/>
    </location>
</feature>
<dbReference type="PANTHER" id="PTHR30582">
    <property type="entry name" value="L,D-TRANSPEPTIDASE"/>
    <property type="match status" value="1"/>
</dbReference>